<dbReference type="GO" id="GO:0005759">
    <property type="term" value="C:mitochondrial matrix"/>
    <property type="evidence" value="ECO:0007669"/>
    <property type="project" value="UniProtKB-SubCell"/>
</dbReference>
<feature type="binding site" evidence="10">
    <location>
        <position position="220"/>
    </location>
    <ligand>
        <name>substrate</name>
    </ligand>
</feature>
<keyword evidence="5 10" id="KW-0808">Transferase</keyword>
<name>A0A168C5Z6_9EURO</name>
<comment type="PTM">
    <text evidence="10">The alpha and beta chains are autoproteolytically processed from a single precursor protein within the mitochondrion.</text>
</comment>
<dbReference type="PANTHER" id="PTHR23100">
    <property type="entry name" value="ARGININE BIOSYNTHESIS BIFUNCTIONAL PROTEIN ARGJ"/>
    <property type="match status" value="1"/>
</dbReference>
<evidence type="ECO:0000256" key="10">
    <source>
        <dbReference type="HAMAP-Rule" id="MF_03124"/>
    </source>
</evidence>
<evidence type="ECO:0000256" key="5">
    <source>
        <dbReference type="ARBA" id="ARBA00022679"/>
    </source>
</evidence>
<feature type="binding site" evidence="10">
    <location>
        <position position="349"/>
    </location>
    <ligand>
        <name>substrate</name>
    </ligand>
</feature>
<comment type="catalytic activity">
    <reaction evidence="10">
        <text>L-glutamate + acetyl-CoA = N-acetyl-L-glutamate + CoA + H(+)</text>
        <dbReference type="Rhea" id="RHEA:24292"/>
        <dbReference type="ChEBI" id="CHEBI:15378"/>
        <dbReference type="ChEBI" id="CHEBI:29985"/>
        <dbReference type="ChEBI" id="CHEBI:44337"/>
        <dbReference type="ChEBI" id="CHEBI:57287"/>
        <dbReference type="ChEBI" id="CHEBI:57288"/>
        <dbReference type="EC" id="2.3.1.1"/>
    </reaction>
</comment>
<dbReference type="PANTHER" id="PTHR23100:SF0">
    <property type="entry name" value="ARGININE BIOSYNTHESIS BIFUNCTIONAL PROTEIN ARGJ, MITOCHONDRIAL"/>
    <property type="match status" value="1"/>
</dbReference>
<comment type="function">
    <text evidence="10">Catalyzes two activities which are involved in the cyclic version of arginine biosynthesis: the synthesis of acetylglutamate from glutamate and acetyl-CoA, and of ornithine by transacetylation between acetylornithine and glutamate.</text>
</comment>
<feature type="chain" id="PRO_5023564563" description="Arginine biosynthesis bifunctional protein ArgJ alpha chain" evidence="10">
    <location>
        <begin position="1"/>
        <end position="259"/>
    </location>
</feature>
<evidence type="ECO:0000256" key="3">
    <source>
        <dbReference type="ARBA" id="ARBA00022571"/>
    </source>
</evidence>
<proteinExistence type="inferred from homology"/>
<dbReference type="Gene3D" id="3.30.2330.10">
    <property type="entry name" value="arginine biosynthesis bifunctional protein suprefamily"/>
    <property type="match status" value="1"/>
</dbReference>
<dbReference type="NCBIfam" id="NF003802">
    <property type="entry name" value="PRK05388.1"/>
    <property type="match status" value="1"/>
</dbReference>
<feature type="binding site" evidence="10">
    <location>
        <position position="494"/>
    </location>
    <ligand>
        <name>substrate</name>
    </ligand>
</feature>
<dbReference type="EC" id="2.3.1.1" evidence="10"/>
<comment type="pathway">
    <text evidence="10">Amino-acid biosynthesis; L-arginine biosynthesis; L-ornithine and N-acetyl-L-glutamate from L-glutamate and N(2)-acetyl-L-ornithine (cyclic): step 1/1.</text>
</comment>
<keyword evidence="6 10" id="KW-0068">Autocatalytic cleavage</keyword>
<feature type="site" description="Involved in the stabilization of negative charge on the oxyanion by the formation of the oxyanion hole" evidence="10">
    <location>
        <position position="173"/>
    </location>
</feature>
<dbReference type="HAMAP" id="MF_01106">
    <property type="entry name" value="ArgJ"/>
    <property type="match status" value="1"/>
</dbReference>
<dbReference type="FunFam" id="3.30.2330.10:FF:000001">
    <property type="entry name" value="Arginine biosynthesis bifunctional protein ArgJ, mitochondrial"/>
    <property type="match status" value="1"/>
</dbReference>
<feature type="binding site" evidence="10">
    <location>
        <position position="489"/>
    </location>
    <ligand>
        <name>substrate</name>
    </ligand>
</feature>
<dbReference type="FunFam" id="3.60.70.12:FF:000002">
    <property type="entry name" value="Arginine biosynthesis bifunctional protein ArgJ, mitochondrial"/>
    <property type="match status" value="1"/>
</dbReference>
<feature type="binding site" evidence="10">
    <location>
        <position position="249"/>
    </location>
    <ligand>
        <name>substrate</name>
    </ligand>
</feature>
<evidence type="ECO:0000313" key="11">
    <source>
        <dbReference type="EMBL" id="KZZ96179.1"/>
    </source>
</evidence>
<keyword evidence="7 10" id="KW-0496">Mitochondrion</keyword>
<dbReference type="GO" id="GO:0006592">
    <property type="term" value="P:ornithine biosynthetic process"/>
    <property type="evidence" value="ECO:0007669"/>
    <property type="project" value="TreeGrafter"/>
</dbReference>
<feature type="active site" description="Nucleophile" evidence="10">
    <location>
        <position position="260"/>
    </location>
</feature>
<gene>
    <name evidence="11" type="ORF">AAP_00952</name>
</gene>
<reference evidence="11 12" key="1">
    <citation type="journal article" date="2016" name="Genome Biol. Evol.">
        <title>Divergent and convergent evolution of fungal pathogenicity.</title>
        <authorList>
            <person name="Shang Y."/>
            <person name="Xiao G."/>
            <person name="Zheng P."/>
            <person name="Cen K."/>
            <person name="Zhan S."/>
            <person name="Wang C."/>
        </authorList>
    </citation>
    <scope>NUCLEOTIDE SEQUENCE [LARGE SCALE GENOMIC DNA]</scope>
    <source>
        <strain evidence="11 12">ARSEF 7405</strain>
    </source>
</reference>
<comment type="catalytic activity">
    <reaction evidence="10">
        <text>N(2)-acetyl-L-ornithine + L-glutamate = N-acetyl-L-glutamate + L-ornithine</text>
        <dbReference type="Rhea" id="RHEA:15349"/>
        <dbReference type="ChEBI" id="CHEBI:29985"/>
        <dbReference type="ChEBI" id="CHEBI:44337"/>
        <dbReference type="ChEBI" id="CHEBI:46911"/>
        <dbReference type="ChEBI" id="CHEBI:57805"/>
        <dbReference type="EC" id="2.3.1.35"/>
    </reaction>
</comment>
<comment type="pathway">
    <text evidence="10">Amino-acid biosynthesis; L-arginine biosynthesis; N(2)-acetyl-L-ornithine from L-glutamate: step 1/4.</text>
</comment>
<feature type="binding site" evidence="10">
    <location>
        <position position="260"/>
    </location>
    <ligand>
        <name>substrate</name>
    </ligand>
</feature>
<protein>
    <recommendedName>
        <fullName evidence="10">Arginine biosynthesis bifunctional protein ArgJ, mitochondrial</fullName>
    </recommendedName>
    <domain>
        <recommendedName>
            <fullName evidence="10">Glutamate N-acetyltransferase</fullName>
            <shortName evidence="10">GAT</shortName>
            <ecNumber evidence="10">2.3.1.35</ecNumber>
        </recommendedName>
        <alternativeName>
            <fullName evidence="10">Ornithine acetyltransferase</fullName>
            <shortName evidence="10">OATase</shortName>
        </alternativeName>
        <alternativeName>
            <fullName evidence="10">Ornithine transacetylase</fullName>
        </alternativeName>
    </domain>
    <domain>
        <recommendedName>
            <fullName evidence="10">Amino-acid acetyltransferase</fullName>
            <ecNumber evidence="10">2.3.1.1</ecNumber>
        </recommendedName>
        <alternativeName>
            <fullName evidence="10">N-acetylglutamate synthase</fullName>
            <shortName evidence="10">AGS</shortName>
        </alternativeName>
    </domain>
    <component>
        <recommendedName>
            <fullName evidence="10">Arginine biosynthesis bifunctional protein ArgJ alpha chain</fullName>
        </recommendedName>
    </component>
    <component>
        <recommendedName>
            <fullName evidence="10">Arginine biosynthesis bifunctional protein ArgJ beta chain</fullName>
        </recommendedName>
    </component>
</protein>
<dbReference type="EMBL" id="AZGZ01000003">
    <property type="protein sequence ID" value="KZZ96179.1"/>
    <property type="molecule type" value="Genomic_DNA"/>
</dbReference>
<organism evidence="11 12">
    <name type="scientific">Ascosphaera apis ARSEF 7405</name>
    <dbReference type="NCBI Taxonomy" id="392613"/>
    <lineage>
        <taxon>Eukaryota</taxon>
        <taxon>Fungi</taxon>
        <taxon>Dikarya</taxon>
        <taxon>Ascomycota</taxon>
        <taxon>Pezizomycotina</taxon>
        <taxon>Eurotiomycetes</taxon>
        <taxon>Eurotiomycetidae</taxon>
        <taxon>Onygenales</taxon>
        <taxon>Ascosphaeraceae</taxon>
        <taxon>Ascosphaera</taxon>
    </lineage>
</organism>
<evidence type="ECO:0000256" key="8">
    <source>
        <dbReference type="ARBA" id="ARBA00023268"/>
    </source>
</evidence>
<dbReference type="VEuPathDB" id="FungiDB:AAP_00952"/>
<dbReference type="AlphaFoldDB" id="A0A168C5Z6"/>
<dbReference type="GO" id="GO:0004358">
    <property type="term" value="F:L-glutamate N-acetyltransferase activity, acting on acetyl-L-ornithine as donor"/>
    <property type="evidence" value="ECO:0007669"/>
    <property type="project" value="UniProtKB-UniRule"/>
</dbReference>
<dbReference type="InterPro" id="IPR002813">
    <property type="entry name" value="Arg_biosynth_ArgJ"/>
</dbReference>
<keyword evidence="8 10" id="KW-0511">Multifunctional enzyme</keyword>
<dbReference type="OrthoDB" id="2017946at2759"/>
<comment type="caution">
    <text evidence="11">The sequence shown here is derived from an EMBL/GenBank/DDBJ whole genome shotgun (WGS) entry which is preliminary data.</text>
</comment>
<keyword evidence="3 10" id="KW-0055">Arginine biosynthesis</keyword>
<dbReference type="Gene3D" id="3.10.20.340">
    <property type="entry name" value="ArgJ beta chain, C-terminal domain"/>
    <property type="match status" value="1"/>
</dbReference>
<evidence type="ECO:0000256" key="6">
    <source>
        <dbReference type="ARBA" id="ARBA00022813"/>
    </source>
</evidence>
<dbReference type="SUPFAM" id="SSF56266">
    <property type="entry name" value="DmpA/ArgJ-like"/>
    <property type="match status" value="1"/>
</dbReference>
<dbReference type="NCBIfam" id="TIGR00120">
    <property type="entry name" value="ArgJ"/>
    <property type="match status" value="1"/>
</dbReference>
<comment type="similarity">
    <text evidence="2 10">Belongs to the ArgJ family.</text>
</comment>
<evidence type="ECO:0000256" key="1">
    <source>
        <dbReference type="ARBA" id="ARBA00004305"/>
    </source>
</evidence>
<comment type="subunit">
    <text evidence="10">Heterodimer of an alpha and a beta chain.</text>
</comment>
<dbReference type="Proteomes" id="UP000242877">
    <property type="component" value="Unassembled WGS sequence"/>
</dbReference>
<evidence type="ECO:0000256" key="7">
    <source>
        <dbReference type="ARBA" id="ARBA00023128"/>
    </source>
</evidence>
<feature type="chain" id="PRO_5023564564" description="Arginine biosynthesis bifunctional protein ArgJ beta chain" evidence="10">
    <location>
        <begin position="260"/>
        <end position="494"/>
    </location>
</feature>
<dbReference type="FunFam" id="3.10.20.340:FF:000002">
    <property type="entry name" value="Arginine biosynthesis bifunctional protein ArgJ, mitochondrial"/>
    <property type="match status" value="1"/>
</dbReference>
<dbReference type="EC" id="2.3.1.35" evidence="10"/>
<feature type="site" description="Involved in the stabilization of negative charge on the oxyanion by the formation of the oxyanion hole" evidence="10">
    <location>
        <position position="174"/>
    </location>
</feature>
<dbReference type="GO" id="GO:0006526">
    <property type="term" value="P:L-arginine biosynthetic process"/>
    <property type="evidence" value="ECO:0007669"/>
    <property type="project" value="UniProtKB-UniRule"/>
</dbReference>
<keyword evidence="4 10" id="KW-0028">Amino-acid biosynthesis</keyword>
<evidence type="ECO:0000256" key="9">
    <source>
        <dbReference type="ARBA" id="ARBA00023315"/>
    </source>
</evidence>
<evidence type="ECO:0000256" key="4">
    <source>
        <dbReference type="ARBA" id="ARBA00022605"/>
    </source>
</evidence>
<dbReference type="InterPro" id="IPR016117">
    <property type="entry name" value="ArgJ-like_dom_sf"/>
</dbReference>
<dbReference type="Gene3D" id="3.60.70.12">
    <property type="entry name" value="L-amino peptidase D-ALA esterase/amidase"/>
    <property type="match status" value="1"/>
</dbReference>
<feature type="site" description="Cleavage; by autolysis" evidence="10">
    <location>
        <begin position="259"/>
        <end position="260"/>
    </location>
</feature>
<dbReference type="CDD" id="cd02152">
    <property type="entry name" value="OAT"/>
    <property type="match status" value="1"/>
</dbReference>
<comment type="subcellular location">
    <subcellularLocation>
        <location evidence="1 10">Mitochondrion matrix</location>
    </subcellularLocation>
</comment>
<evidence type="ECO:0000313" key="12">
    <source>
        <dbReference type="Proteomes" id="UP000242877"/>
    </source>
</evidence>
<sequence length="494" mass="52006">MASHALLRSIPKPFSASSSSACLSSLRHYTNPALSSSLLMDIPDRKLKYIPKSGTYPLGFKVAAAHAGVKSSNKTGYPDVALISSVAETKCTAAAVFTTNKFQAAPVQVSREILEARAGEGVKSVIINSGCANAVTGRKGIEDARSMVKKVNEVAKAGEDAKNPEDSSLVMSTGVIGQLCESCSLFKLPIQKILDAIPKAQSSLSSSHASWLLTARAICTTDTFPKLISQTFSLPSSPDITYKIAGMAKGAGMIHPNMATLLGVICTDAPIAASVMKPLLVHAVNRSFNSISIDGDTSTNDTIALLANGAAGGTPVTTADTANADYAALQEVVTSFAQSLSQLVVRDGEGATKFVTVRVKNSPSYADAKQIASTIARSPLIKTALYGKDANWGRILCAVGYTQGISPDTVVPERTSVSFVPADGSEELKLLVNGEPENVDEERAKAILEEEDLEIVVDLAGGKKGEEGMGGEEGVYWFSDFSHEYVTINGDYRT</sequence>
<keyword evidence="9 10" id="KW-0012">Acyltransferase</keyword>
<dbReference type="InterPro" id="IPR042195">
    <property type="entry name" value="ArgJ_beta_C"/>
</dbReference>
<dbReference type="GO" id="GO:0004042">
    <property type="term" value="F:L-glutamate N-acetyltransferase activity"/>
    <property type="evidence" value="ECO:0007669"/>
    <property type="project" value="UniProtKB-UniRule"/>
</dbReference>
<dbReference type="UniPathway" id="UPA00068">
    <property type="reaction ID" value="UER00106"/>
</dbReference>
<keyword evidence="12" id="KW-1185">Reference proteome</keyword>
<evidence type="ECO:0000256" key="2">
    <source>
        <dbReference type="ARBA" id="ARBA00006774"/>
    </source>
</evidence>
<dbReference type="Pfam" id="PF01960">
    <property type="entry name" value="ArgJ"/>
    <property type="match status" value="1"/>
</dbReference>
<accession>A0A168C5Z6</accession>